<proteinExistence type="predicted"/>
<feature type="transmembrane region" description="Helical" evidence="1">
    <location>
        <begin position="58"/>
        <end position="75"/>
    </location>
</feature>
<name>A0ABZ1B3K9_9ACTN</name>
<evidence type="ECO:0000313" key="2">
    <source>
        <dbReference type="EMBL" id="WRL64746.1"/>
    </source>
</evidence>
<dbReference type="EMBL" id="CP141261">
    <property type="protein sequence ID" value="WRL64746.1"/>
    <property type="molecule type" value="Genomic_DNA"/>
</dbReference>
<dbReference type="RefSeq" id="WP_324276071.1">
    <property type="nucleotide sequence ID" value="NZ_CP141261.1"/>
</dbReference>
<dbReference type="PANTHER" id="PTHR38457:SF1">
    <property type="entry name" value="REGULATOR ABRB-RELATED"/>
    <property type="match status" value="1"/>
</dbReference>
<evidence type="ECO:0000313" key="3">
    <source>
        <dbReference type="Proteomes" id="UP001324287"/>
    </source>
</evidence>
<dbReference type="PANTHER" id="PTHR38457">
    <property type="entry name" value="REGULATOR ABRB-RELATED"/>
    <property type="match status" value="1"/>
</dbReference>
<keyword evidence="1" id="KW-0812">Transmembrane</keyword>
<keyword evidence="1" id="KW-0472">Membrane</keyword>
<reference evidence="2 3" key="1">
    <citation type="submission" date="2023-12" db="EMBL/GenBank/DDBJ databases">
        <title>Blastococcus brunescens sp. nov., an actonobacterium isolated from sandstone collected in sahara desert.</title>
        <authorList>
            <person name="Gtari M."/>
            <person name="Ghodhbane F."/>
        </authorList>
    </citation>
    <scope>NUCLEOTIDE SEQUENCE [LARGE SCALE GENOMIC DNA]</scope>
    <source>
        <strain evidence="2 3">BMG 8361</strain>
    </source>
</reference>
<dbReference type="Proteomes" id="UP001324287">
    <property type="component" value="Chromosome"/>
</dbReference>
<feature type="transmembrane region" description="Helical" evidence="1">
    <location>
        <begin position="30"/>
        <end position="51"/>
    </location>
</feature>
<dbReference type="InterPro" id="IPR007820">
    <property type="entry name" value="AbrB_fam"/>
</dbReference>
<dbReference type="Pfam" id="PF05145">
    <property type="entry name" value="AbrB"/>
    <property type="match status" value="1"/>
</dbReference>
<feature type="transmembrane region" description="Helical" evidence="1">
    <location>
        <begin position="145"/>
        <end position="166"/>
    </location>
</feature>
<evidence type="ECO:0000256" key="1">
    <source>
        <dbReference type="SAM" id="Phobius"/>
    </source>
</evidence>
<keyword evidence="3" id="KW-1185">Reference proteome</keyword>
<dbReference type="NCBIfam" id="TIGR03082">
    <property type="entry name" value="Gneg_AbrB_dup"/>
    <property type="match status" value="1"/>
</dbReference>
<protein>
    <submittedName>
        <fullName evidence="2">AbrB family transcriptional regulator</fullName>
    </submittedName>
</protein>
<sequence length="168" mass="16980">MRRRAHAAGQFLALLGAGAGAGMVAGAAGIPGGLIFGSVVGAAAAGLVTGWEITVPPWLANLVLICVGAQIGMRVTRDTVHLLGGQLLPATAAALVLIAGGLGITWILRRTGRSPRGDVLATSPGALEVLIALAVERNYGAGQVAVFHLVRVLLVVASVPLLLYLFPP</sequence>
<feature type="transmembrane region" description="Helical" evidence="1">
    <location>
        <begin position="87"/>
        <end position="108"/>
    </location>
</feature>
<dbReference type="InterPro" id="IPR017516">
    <property type="entry name" value="AbrB_dup"/>
</dbReference>
<accession>A0ABZ1B3K9</accession>
<organism evidence="2 3">
    <name type="scientific">Blastococcus brunescens</name>
    <dbReference type="NCBI Taxonomy" id="1564165"/>
    <lineage>
        <taxon>Bacteria</taxon>
        <taxon>Bacillati</taxon>
        <taxon>Actinomycetota</taxon>
        <taxon>Actinomycetes</taxon>
        <taxon>Geodermatophilales</taxon>
        <taxon>Geodermatophilaceae</taxon>
        <taxon>Blastococcus</taxon>
    </lineage>
</organism>
<gene>
    <name evidence="2" type="ORF">U6N30_02930</name>
</gene>
<keyword evidence="1" id="KW-1133">Transmembrane helix</keyword>